<keyword evidence="6" id="KW-0067">ATP-binding</keyword>
<evidence type="ECO:0000313" key="10">
    <source>
        <dbReference type="Proteomes" id="UP000030634"/>
    </source>
</evidence>
<evidence type="ECO:0000256" key="6">
    <source>
        <dbReference type="ARBA" id="ARBA00022840"/>
    </source>
</evidence>
<sequence length="328" mass="36001">MTHPPALLSTDNINLKFKLYEGVAHVLKDVSLEVYPHEHVAVVGESGCGKSVTLRVILGLLDRRRAQISGTVHFQGRALNDADYRELRGQDITMIFQDPMASLNPTFTIGDQLRSVLARTGVQRRAEQDSRVQQALRSVSIADPERVMAAYPFQLSGGLNQRVLITMALLSRPKLVLADEPGTALDVTVQKQTLALMEALVREEGAAILLITHNLGVVREFAHRVYVMYAGMIVEEGTTDELFNDPKHPYTQALLASVPRLSGDALPTGIDGTVPDYTNPPDGCRFHPRCPHARAACHQDVPQVQLSPTHRVNCVLYAELPAQEAAHG</sequence>
<dbReference type="AlphaFoldDB" id="A0A0A7KGG3"/>
<gene>
    <name evidence="9" type="ORF">QR90_08920</name>
</gene>
<dbReference type="PROSITE" id="PS50893">
    <property type="entry name" value="ABC_TRANSPORTER_2"/>
    <property type="match status" value="1"/>
</dbReference>
<dbReference type="GO" id="GO:0005886">
    <property type="term" value="C:plasma membrane"/>
    <property type="evidence" value="ECO:0007669"/>
    <property type="project" value="UniProtKB-SubCell"/>
</dbReference>
<comment type="subcellular location">
    <subcellularLocation>
        <location evidence="1">Cell membrane</location>
        <topology evidence="1">Peripheral membrane protein</topology>
    </subcellularLocation>
</comment>
<evidence type="ECO:0000259" key="8">
    <source>
        <dbReference type="PROSITE" id="PS50893"/>
    </source>
</evidence>
<comment type="similarity">
    <text evidence="2">Belongs to the ABC transporter superfamily.</text>
</comment>
<keyword evidence="3" id="KW-0813">Transport</keyword>
<dbReference type="FunFam" id="3.40.50.300:FF:000016">
    <property type="entry name" value="Oligopeptide ABC transporter ATP-binding component"/>
    <property type="match status" value="1"/>
</dbReference>
<dbReference type="InterPro" id="IPR027417">
    <property type="entry name" value="P-loop_NTPase"/>
</dbReference>
<dbReference type="SUPFAM" id="SSF52540">
    <property type="entry name" value="P-loop containing nucleoside triphosphate hydrolases"/>
    <property type="match status" value="1"/>
</dbReference>
<reference evidence="10" key="1">
    <citation type="submission" date="2014-11" db="EMBL/GenBank/DDBJ databases">
        <title>Hymenobacter sp. DG25B genome submission.</title>
        <authorList>
            <person name="Jung H.-Y."/>
            <person name="Kim M.K."/>
            <person name="Srinivasan S."/>
            <person name="Lim S."/>
        </authorList>
    </citation>
    <scope>NUCLEOTIDE SEQUENCE [LARGE SCALE GENOMIC DNA]</scope>
    <source>
        <strain evidence="10">DY59</strain>
    </source>
</reference>
<dbReference type="Pfam" id="PF00005">
    <property type="entry name" value="ABC_tran"/>
    <property type="match status" value="1"/>
</dbReference>
<dbReference type="InterPro" id="IPR050388">
    <property type="entry name" value="ABC_Ni/Peptide_Import"/>
</dbReference>
<dbReference type="CDD" id="cd03257">
    <property type="entry name" value="ABC_NikE_OppD_transporters"/>
    <property type="match status" value="1"/>
</dbReference>
<dbReference type="GO" id="GO:0005524">
    <property type="term" value="F:ATP binding"/>
    <property type="evidence" value="ECO:0007669"/>
    <property type="project" value="UniProtKB-KW"/>
</dbReference>
<accession>A0A0A7KGG3</accession>
<dbReference type="Pfam" id="PF08352">
    <property type="entry name" value="oligo_HPY"/>
    <property type="match status" value="1"/>
</dbReference>
<dbReference type="InterPro" id="IPR013563">
    <property type="entry name" value="Oligopep_ABC_C"/>
</dbReference>
<dbReference type="InterPro" id="IPR003593">
    <property type="entry name" value="AAA+_ATPase"/>
</dbReference>
<dbReference type="KEGG" id="dsw:QR90_08920"/>
<name>A0A0A7KGG3_9DEIO</name>
<organism evidence="9 10">
    <name type="scientific">Deinococcus radiopugnans</name>
    <dbReference type="NCBI Taxonomy" id="57497"/>
    <lineage>
        <taxon>Bacteria</taxon>
        <taxon>Thermotogati</taxon>
        <taxon>Deinococcota</taxon>
        <taxon>Deinococci</taxon>
        <taxon>Deinococcales</taxon>
        <taxon>Deinococcaceae</taxon>
        <taxon>Deinococcus</taxon>
    </lineage>
</organism>
<dbReference type="GO" id="GO:0016887">
    <property type="term" value="F:ATP hydrolysis activity"/>
    <property type="evidence" value="ECO:0007669"/>
    <property type="project" value="InterPro"/>
</dbReference>
<evidence type="ECO:0000313" key="9">
    <source>
        <dbReference type="EMBL" id="AIZ45195.1"/>
    </source>
</evidence>
<keyword evidence="5" id="KW-0547">Nucleotide-binding</keyword>
<dbReference type="STRING" id="1182571.QR90_08920"/>
<dbReference type="EMBL" id="CP010028">
    <property type="protein sequence ID" value="AIZ45195.1"/>
    <property type="molecule type" value="Genomic_DNA"/>
</dbReference>
<dbReference type="GO" id="GO:0015833">
    <property type="term" value="P:peptide transport"/>
    <property type="evidence" value="ECO:0007669"/>
    <property type="project" value="InterPro"/>
</dbReference>
<evidence type="ECO:0000256" key="4">
    <source>
        <dbReference type="ARBA" id="ARBA00022475"/>
    </source>
</evidence>
<proteinExistence type="inferred from homology"/>
<keyword evidence="4" id="KW-1003">Cell membrane</keyword>
<dbReference type="Proteomes" id="UP000030634">
    <property type="component" value="Chromosome"/>
</dbReference>
<dbReference type="PANTHER" id="PTHR43297">
    <property type="entry name" value="OLIGOPEPTIDE TRANSPORT ATP-BINDING PROTEIN APPD"/>
    <property type="match status" value="1"/>
</dbReference>
<evidence type="ECO:0000256" key="5">
    <source>
        <dbReference type="ARBA" id="ARBA00022741"/>
    </source>
</evidence>
<evidence type="ECO:0000256" key="7">
    <source>
        <dbReference type="ARBA" id="ARBA00023136"/>
    </source>
</evidence>
<dbReference type="HOGENOM" id="CLU_000604_1_23_0"/>
<dbReference type="Gene3D" id="3.40.50.300">
    <property type="entry name" value="P-loop containing nucleotide triphosphate hydrolases"/>
    <property type="match status" value="1"/>
</dbReference>
<dbReference type="PANTHER" id="PTHR43297:SF2">
    <property type="entry name" value="DIPEPTIDE TRANSPORT ATP-BINDING PROTEIN DPPD"/>
    <property type="match status" value="1"/>
</dbReference>
<dbReference type="NCBIfam" id="TIGR01727">
    <property type="entry name" value="oligo_HPY"/>
    <property type="match status" value="1"/>
</dbReference>
<feature type="domain" description="ABC transporter" evidence="8">
    <location>
        <begin position="8"/>
        <end position="255"/>
    </location>
</feature>
<dbReference type="InterPro" id="IPR003439">
    <property type="entry name" value="ABC_transporter-like_ATP-bd"/>
</dbReference>
<dbReference type="SMART" id="SM00382">
    <property type="entry name" value="AAA"/>
    <property type="match status" value="1"/>
</dbReference>
<evidence type="ECO:0000256" key="1">
    <source>
        <dbReference type="ARBA" id="ARBA00004202"/>
    </source>
</evidence>
<dbReference type="RefSeq" id="WP_039683953.1">
    <property type="nucleotide sequence ID" value="NZ_CP010028.1"/>
</dbReference>
<evidence type="ECO:0000256" key="3">
    <source>
        <dbReference type="ARBA" id="ARBA00022448"/>
    </source>
</evidence>
<evidence type="ECO:0000256" key="2">
    <source>
        <dbReference type="ARBA" id="ARBA00005417"/>
    </source>
</evidence>
<protein>
    <submittedName>
        <fullName evidence="9">Peptide ABC transporter ATPase</fullName>
    </submittedName>
</protein>
<keyword evidence="7" id="KW-0472">Membrane</keyword>